<evidence type="ECO:0000259" key="8">
    <source>
        <dbReference type="PROSITE" id="PS50192"/>
    </source>
</evidence>
<name>A0A0J1GTX3_9GAMM</name>
<accession>A0A0J1GTX3</accession>
<evidence type="ECO:0000313" key="11">
    <source>
        <dbReference type="Proteomes" id="UP000036426"/>
    </source>
</evidence>
<dbReference type="GO" id="GO:0007165">
    <property type="term" value="P:signal transduction"/>
    <property type="evidence" value="ECO:0007669"/>
    <property type="project" value="UniProtKB-KW"/>
</dbReference>
<dbReference type="SMART" id="SM00304">
    <property type="entry name" value="HAMP"/>
    <property type="match status" value="1"/>
</dbReference>
<dbReference type="Proteomes" id="UP000036426">
    <property type="component" value="Unassembled WGS sequence"/>
</dbReference>
<proteinExistence type="inferred from homology"/>
<dbReference type="GO" id="GO:0005886">
    <property type="term" value="C:plasma membrane"/>
    <property type="evidence" value="ECO:0007669"/>
    <property type="project" value="UniProtKB-SubCell"/>
</dbReference>
<evidence type="ECO:0000256" key="4">
    <source>
        <dbReference type="ARBA" id="ARBA00029447"/>
    </source>
</evidence>
<feature type="domain" description="T-SNARE coiled-coil homology" evidence="8">
    <location>
        <begin position="457"/>
        <end position="519"/>
    </location>
</feature>
<dbReference type="PROSITE" id="PS50885">
    <property type="entry name" value="HAMP"/>
    <property type="match status" value="1"/>
</dbReference>
<dbReference type="InterPro" id="IPR004090">
    <property type="entry name" value="Chemotax_Me-accpt_rcpt"/>
</dbReference>
<keyword evidence="11" id="KW-1185">Reference proteome</keyword>
<keyword evidence="3 5" id="KW-0807">Transducer</keyword>
<dbReference type="CDD" id="cd11386">
    <property type="entry name" value="MCP_signal"/>
    <property type="match status" value="1"/>
</dbReference>
<feature type="domain" description="Methyl-accepting transducer" evidence="7">
    <location>
        <begin position="270"/>
        <end position="506"/>
    </location>
</feature>
<dbReference type="Pfam" id="PF00672">
    <property type="entry name" value="HAMP"/>
    <property type="match status" value="1"/>
</dbReference>
<evidence type="ECO:0000313" key="10">
    <source>
        <dbReference type="EMBL" id="KLV03116.1"/>
    </source>
</evidence>
<dbReference type="FunFam" id="1.10.287.950:FF:000001">
    <property type="entry name" value="Methyl-accepting chemotaxis sensory transducer"/>
    <property type="match status" value="1"/>
</dbReference>
<feature type="transmembrane region" description="Helical" evidence="6">
    <location>
        <begin position="12"/>
        <end position="31"/>
    </location>
</feature>
<dbReference type="AlphaFoldDB" id="A0A0J1GTX3"/>
<evidence type="ECO:0000256" key="6">
    <source>
        <dbReference type="SAM" id="Phobius"/>
    </source>
</evidence>
<dbReference type="InterPro" id="IPR004089">
    <property type="entry name" value="MCPsignal_dom"/>
</dbReference>
<comment type="similarity">
    <text evidence="4">Belongs to the methyl-accepting chemotaxis (MCP) protein family.</text>
</comment>
<dbReference type="GO" id="GO:0006935">
    <property type="term" value="P:chemotaxis"/>
    <property type="evidence" value="ECO:0007669"/>
    <property type="project" value="InterPro"/>
</dbReference>
<gene>
    <name evidence="10" type="ORF">ABT58_00925</name>
</gene>
<dbReference type="Gene3D" id="1.10.287.950">
    <property type="entry name" value="Methyl-accepting chemotaxis protein"/>
    <property type="match status" value="1"/>
</dbReference>
<dbReference type="EMBL" id="LDOV01000001">
    <property type="protein sequence ID" value="KLV03116.1"/>
    <property type="molecule type" value="Genomic_DNA"/>
</dbReference>
<keyword evidence="2" id="KW-0997">Cell inner membrane</keyword>
<dbReference type="InterPro" id="IPR000727">
    <property type="entry name" value="T_SNARE_dom"/>
</dbReference>
<dbReference type="InterPro" id="IPR003660">
    <property type="entry name" value="HAMP_dom"/>
</dbReference>
<dbReference type="GO" id="GO:0004888">
    <property type="term" value="F:transmembrane signaling receptor activity"/>
    <property type="evidence" value="ECO:0007669"/>
    <property type="project" value="InterPro"/>
</dbReference>
<feature type="transmembrane region" description="Helical" evidence="6">
    <location>
        <begin position="187"/>
        <end position="211"/>
    </location>
</feature>
<dbReference type="PRINTS" id="PR00260">
    <property type="entry name" value="CHEMTRNSDUCR"/>
</dbReference>
<feature type="domain" description="HAMP" evidence="9">
    <location>
        <begin position="213"/>
        <end position="265"/>
    </location>
</feature>
<dbReference type="PROSITE" id="PS50111">
    <property type="entry name" value="CHEMOTAXIS_TRANSDUC_2"/>
    <property type="match status" value="1"/>
</dbReference>
<sequence length="542" mass="59330">MHFSLKNISIRFQVLMPVMLMVVVLFAALLTTKSKLVEEQQSVSTTTEQLITYKDTLAQISDRVYPLRISAVYAIYDANRRTSFMNELTAATSALRNDVQIMEQEPAFRTYAQQVGKTIDAYIDYSKRAVTFFERYQRGEATSAEFTNFTNQYRSVGNDMVTAINQLSQQVNEVSNRELDQSTKDNAAVMSMATMVICALFVAVTFMAWWLSGLIVNPILKLQQVMQAVAAGNLTVRAEQDGTNEMAQLSGHVNNTVQQLSTTVDSMIRISEDVASAATELAAVMTQSEANAQSEQNEIDQVASAVNELSSTADNVSDNATAADETAKQTDALARQGLDIFEESSAASVQMSETLSEAANVVTRLRDQSEQISKVIEVIRGISEQTNLLALNAAIEAARAGESGRGFAVVADEVRMLAARTQSSTQEIQSIIEELQSQSNNANDSMQASLEMLDRNQQLASQANDALVGITESVLQISDMNTQVATAAEQQSQVTQDINRNVSNMSEIINQNVAGISQSAMASNELSRLAEQQKQQLSFFKL</sequence>
<evidence type="ECO:0000256" key="1">
    <source>
        <dbReference type="ARBA" id="ARBA00004429"/>
    </source>
</evidence>
<keyword evidence="6" id="KW-1133">Transmembrane helix</keyword>
<comment type="caution">
    <text evidence="10">The sequence shown here is derived from an EMBL/GenBank/DDBJ whole genome shotgun (WGS) entry which is preliminary data.</text>
</comment>
<keyword evidence="2" id="KW-1003">Cell membrane</keyword>
<comment type="subcellular location">
    <subcellularLocation>
        <location evidence="1">Cell inner membrane</location>
        <topology evidence="1">Multi-pass membrane protein</topology>
    </subcellularLocation>
</comment>
<dbReference type="Pfam" id="PF00015">
    <property type="entry name" value="MCPsignal"/>
    <property type="match status" value="1"/>
</dbReference>
<dbReference type="RefSeq" id="WP_047872461.1">
    <property type="nucleotide sequence ID" value="NZ_BMYC01000011.1"/>
</dbReference>
<dbReference type="PROSITE" id="PS50192">
    <property type="entry name" value="T_SNARE"/>
    <property type="match status" value="1"/>
</dbReference>
<dbReference type="SUPFAM" id="SSF58104">
    <property type="entry name" value="Methyl-accepting chemotaxis protein (MCP) signaling domain"/>
    <property type="match status" value="1"/>
</dbReference>
<keyword evidence="6" id="KW-0472">Membrane</keyword>
<dbReference type="PANTHER" id="PTHR32089:SF33">
    <property type="entry name" value="TOXIN COREGULATED PILUS BIOSYNTHESIS PROTEIN I"/>
    <property type="match status" value="1"/>
</dbReference>
<organism evidence="10 11">
    <name type="scientific">Photobacterium aphoticum</name>
    <dbReference type="NCBI Taxonomy" id="754436"/>
    <lineage>
        <taxon>Bacteria</taxon>
        <taxon>Pseudomonadati</taxon>
        <taxon>Pseudomonadota</taxon>
        <taxon>Gammaproteobacteria</taxon>
        <taxon>Vibrionales</taxon>
        <taxon>Vibrionaceae</taxon>
        <taxon>Photobacterium</taxon>
    </lineage>
</organism>
<evidence type="ECO:0000256" key="5">
    <source>
        <dbReference type="PROSITE-ProRule" id="PRU00284"/>
    </source>
</evidence>
<dbReference type="CDD" id="cd06225">
    <property type="entry name" value="HAMP"/>
    <property type="match status" value="1"/>
</dbReference>
<protein>
    <submittedName>
        <fullName evidence="10">Chemotaxis protein</fullName>
    </submittedName>
</protein>
<evidence type="ECO:0000259" key="7">
    <source>
        <dbReference type="PROSITE" id="PS50111"/>
    </source>
</evidence>
<keyword evidence="6" id="KW-0812">Transmembrane</keyword>
<dbReference type="SMART" id="SM00283">
    <property type="entry name" value="MA"/>
    <property type="match status" value="1"/>
</dbReference>
<evidence type="ECO:0000256" key="2">
    <source>
        <dbReference type="ARBA" id="ARBA00022519"/>
    </source>
</evidence>
<dbReference type="PANTHER" id="PTHR32089">
    <property type="entry name" value="METHYL-ACCEPTING CHEMOTAXIS PROTEIN MCPB"/>
    <property type="match status" value="1"/>
</dbReference>
<reference evidence="10 11" key="1">
    <citation type="submission" date="2015-05" db="EMBL/GenBank/DDBJ databases">
        <title>Photobacterium galathea sp. nov.</title>
        <authorList>
            <person name="Machado H."/>
            <person name="Gram L."/>
        </authorList>
    </citation>
    <scope>NUCLEOTIDE SEQUENCE [LARGE SCALE GENOMIC DNA]</scope>
    <source>
        <strain evidence="10 11">DSM 25995</strain>
    </source>
</reference>
<evidence type="ECO:0000256" key="3">
    <source>
        <dbReference type="ARBA" id="ARBA00023224"/>
    </source>
</evidence>
<dbReference type="OrthoDB" id="5593683at2"/>
<dbReference type="PATRIC" id="fig|754436.4.peg.196"/>
<evidence type="ECO:0000259" key="9">
    <source>
        <dbReference type="PROSITE" id="PS50885"/>
    </source>
</evidence>